<evidence type="ECO:0000256" key="4">
    <source>
        <dbReference type="SAM" id="Phobius"/>
    </source>
</evidence>
<dbReference type="InterPro" id="IPR000462">
    <property type="entry name" value="CDP-OH_P_trans"/>
</dbReference>
<dbReference type="Pfam" id="PF01066">
    <property type="entry name" value="CDP-OH_P_transf"/>
    <property type="match status" value="1"/>
</dbReference>
<sequence>MLPKAPWKRNRPATTRRRPAKPRRVRAVAHRIAHPMAGSRVPAPRPRPPADTMTPPEPIPLLPGEPTLTRRLFFALANGFTVTSIALALASIVLATGGNVMGAAMALAGCVIADGLDGPVARRFGVASPFGAQMDSLADMCAFGVAAPVLFHAWMTGVLPEPVLLAVSVAFGACAAIRLARFNVSPKDGRYFSGIPTTLAAAVTTLSVLLLDTPIAASALMAVTLAVFMVSPFPYPKLGQIAKLPVWLWIIPAAGMYFAHEWTFYTLVWSYLAAGPILWIATRRTREDEDGEPLLA</sequence>
<gene>
    <name evidence="5" type="ORF">ACFPET_19140</name>
</gene>
<feature type="compositionally biased region" description="Pro residues" evidence="3">
    <location>
        <begin position="43"/>
        <end position="56"/>
    </location>
</feature>
<feature type="transmembrane region" description="Helical" evidence="4">
    <location>
        <begin position="162"/>
        <end position="179"/>
    </location>
</feature>
<accession>A0ABV8U2I1</accession>
<comment type="similarity">
    <text evidence="2">Belongs to the CDP-alcohol phosphatidyltransferase class-I family.</text>
</comment>
<proteinExistence type="inferred from homology"/>
<dbReference type="RefSeq" id="WP_380624184.1">
    <property type="nucleotide sequence ID" value="NZ_JBHSDK010000028.1"/>
</dbReference>
<feature type="compositionally biased region" description="Basic residues" evidence="3">
    <location>
        <begin position="1"/>
        <end position="33"/>
    </location>
</feature>
<feature type="transmembrane region" description="Helical" evidence="4">
    <location>
        <begin position="215"/>
        <end position="234"/>
    </location>
</feature>
<evidence type="ECO:0000256" key="1">
    <source>
        <dbReference type="ARBA" id="ARBA00022679"/>
    </source>
</evidence>
<keyword evidence="4" id="KW-1133">Transmembrane helix</keyword>
<dbReference type="Gene3D" id="1.20.120.1760">
    <property type="match status" value="1"/>
</dbReference>
<evidence type="ECO:0000256" key="3">
    <source>
        <dbReference type="SAM" id="MobiDB-lite"/>
    </source>
</evidence>
<dbReference type="Proteomes" id="UP001595823">
    <property type="component" value="Unassembled WGS sequence"/>
</dbReference>
<comment type="caution">
    <text evidence="5">The sequence shown here is derived from an EMBL/GenBank/DDBJ whole genome shotgun (WGS) entry which is preliminary data.</text>
</comment>
<feature type="region of interest" description="Disordered" evidence="3">
    <location>
        <begin position="1"/>
        <end position="56"/>
    </location>
</feature>
<reference evidence="6" key="1">
    <citation type="journal article" date="2019" name="Int. J. Syst. Evol. Microbiol.">
        <title>The Global Catalogue of Microorganisms (GCM) 10K type strain sequencing project: providing services to taxonomists for standard genome sequencing and annotation.</title>
        <authorList>
            <consortium name="The Broad Institute Genomics Platform"/>
            <consortium name="The Broad Institute Genome Sequencing Center for Infectious Disease"/>
            <person name="Wu L."/>
            <person name="Ma J."/>
        </authorList>
    </citation>
    <scope>NUCLEOTIDE SEQUENCE [LARGE SCALE GENOMIC DNA]</scope>
    <source>
        <strain evidence="6">IBRC-M 10908</strain>
    </source>
</reference>
<keyword evidence="1 2" id="KW-0808">Transferase</keyword>
<keyword evidence="6" id="KW-1185">Reference proteome</keyword>
<dbReference type="InterPro" id="IPR043130">
    <property type="entry name" value="CDP-OH_PTrfase_TM_dom"/>
</dbReference>
<evidence type="ECO:0000313" key="6">
    <source>
        <dbReference type="Proteomes" id="UP001595823"/>
    </source>
</evidence>
<dbReference type="PROSITE" id="PS00379">
    <property type="entry name" value="CDP_ALCOHOL_P_TRANSF"/>
    <property type="match status" value="1"/>
</dbReference>
<keyword evidence="4" id="KW-0472">Membrane</keyword>
<feature type="transmembrane region" description="Helical" evidence="4">
    <location>
        <begin position="72"/>
        <end position="94"/>
    </location>
</feature>
<dbReference type="EMBL" id="JBHSDK010000028">
    <property type="protein sequence ID" value="MFC4337319.1"/>
    <property type="molecule type" value="Genomic_DNA"/>
</dbReference>
<protein>
    <submittedName>
        <fullName evidence="5">CDP-alcohol phosphatidyltransferase family protein</fullName>
    </submittedName>
</protein>
<evidence type="ECO:0000313" key="5">
    <source>
        <dbReference type="EMBL" id="MFC4337319.1"/>
    </source>
</evidence>
<feature type="transmembrane region" description="Helical" evidence="4">
    <location>
        <begin position="264"/>
        <end position="281"/>
    </location>
</feature>
<evidence type="ECO:0000256" key="2">
    <source>
        <dbReference type="RuleBase" id="RU003750"/>
    </source>
</evidence>
<organism evidence="5 6">
    <name type="scientific">Salininema proteolyticum</name>
    <dbReference type="NCBI Taxonomy" id="1607685"/>
    <lineage>
        <taxon>Bacteria</taxon>
        <taxon>Bacillati</taxon>
        <taxon>Actinomycetota</taxon>
        <taxon>Actinomycetes</taxon>
        <taxon>Glycomycetales</taxon>
        <taxon>Glycomycetaceae</taxon>
        <taxon>Salininema</taxon>
    </lineage>
</organism>
<dbReference type="InterPro" id="IPR048254">
    <property type="entry name" value="CDP_ALCOHOL_P_TRANSF_CS"/>
</dbReference>
<name>A0ABV8U2I1_9ACTN</name>
<keyword evidence="4" id="KW-0812">Transmembrane</keyword>